<dbReference type="AlphaFoldDB" id="A0A4Y7STS3"/>
<evidence type="ECO:0000256" key="1">
    <source>
        <dbReference type="SAM" id="MobiDB-lite"/>
    </source>
</evidence>
<feature type="region of interest" description="Disordered" evidence="1">
    <location>
        <begin position="140"/>
        <end position="171"/>
    </location>
</feature>
<sequence length="171" mass="19095">MHRAINGIPSKPTQVAAFVFMTTVVVRRSHRDREALRTVKQCSSGLLVLRDGAIWRILPDPSSYNWHRAWQLKRPESAWGGRLDPLSTAMWSSKAGLTSTWLPTTTIRYPSPLAPRSCGRGMTSSFSTCRFTLTLGKTGSITSPEYTRNPTPTRDRPASTSRLYPNPSCSR</sequence>
<dbReference type="Proteomes" id="UP000298030">
    <property type="component" value="Unassembled WGS sequence"/>
</dbReference>
<name>A0A4Y7STS3_COPMI</name>
<evidence type="ECO:0000313" key="3">
    <source>
        <dbReference type="Proteomes" id="UP000298030"/>
    </source>
</evidence>
<accession>A0A4Y7STS3</accession>
<proteinExistence type="predicted"/>
<reference evidence="2 3" key="1">
    <citation type="journal article" date="2019" name="Nat. Ecol. Evol.">
        <title>Megaphylogeny resolves global patterns of mushroom evolution.</title>
        <authorList>
            <person name="Varga T."/>
            <person name="Krizsan K."/>
            <person name="Foldi C."/>
            <person name="Dima B."/>
            <person name="Sanchez-Garcia M."/>
            <person name="Sanchez-Ramirez S."/>
            <person name="Szollosi G.J."/>
            <person name="Szarkandi J.G."/>
            <person name="Papp V."/>
            <person name="Albert L."/>
            <person name="Andreopoulos W."/>
            <person name="Angelini C."/>
            <person name="Antonin V."/>
            <person name="Barry K.W."/>
            <person name="Bougher N.L."/>
            <person name="Buchanan P."/>
            <person name="Buyck B."/>
            <person name="Bense V."/>
            <person name="Catcheside P."/>
            <person name="Chovatia M."/>
            <person name="Cooper J."/>
            <person name="Damon W."/>
            <person name="Desjardin D."/>
            <person name="Finy P."/>
            <person name="Geml J."/>
            <person name="Haridas S."/>
            <person name="Hughes K."/>
            <person name="Justo A."/>
            <person name="Karasinski D."/>
            <person name="Kautmanova I."/>
            <person name="Kiss B."/>
            <person name="Kocsube S."/>
            <person name="Kotiranta H."/>
            <person name="LaButti K.M."/>
            <person name="Lechner B.E."/>
            <person name="Liimatainen K."/>
            <person name="Lipzen A."/>
            <person name="Lukacs Z."/>
            <person name="Mihaltcheva S."/>
            <person name="Morgado L.N."/>
            <person name="Niskanen T."/>
            <person name="Noordeloos M.E."/>
            <person name="Ohm R.A."/>
            <person name="Ortiz-Santana B."/>
            <person name="Ovrebo C."/>
            <person name="Racz N."/>
            <person name="Riley R."/>
            <person name="Savchenko A."/>
            <person name="Shiryaev A."/>
            <person name="Soop K."/>
            <person name="Spirin V."/>
            <person name="Szebenyi C."/>
            <person name="Tomsovsky M."/>
            <person name="Tulloss R.E."/>
            <person name="Uehling J."/>
            <person name="Grigoriev I.V."/>
            <person name="Vagvolgyi C."/>
            <person name="Papp T."/>
            <person name="Martin F.M."/>
            <person name="Miettinen O."/>
            <person name="Hibbett D.S."/>
            <person name="Nagy L.G."/>
        </authorList>
    </citation>
    <scope>NUCLEOTIDE SEQUENCE [LARGE SCALE GENOMIC DNA]</scope>
    <source>
        <strain evidence="2 3">FP101781</strain>
    </source>
</reference>
<organism evidence="2 3">
    <name type="scientific">Coprinellus micaceus</name>
    <name type="common">Glistening ink-cap mushroom</name>
    <name type="synonym">Coprinus micaceus</name>
    <dbReference type="NCBI Taxonomy" id="71717"/>
    <lineage>
        <taxon>Eukaryota</taxon>
        <taxon>Fungi</taxon>
        <taxon>Dikarya</taxon>
        <taxon>Basidiomycota</taxon>
        <taxon>Agaricomycotina</taxon>
        <taxon>Agaricomycetes</taxon>
        <taxon>Agaricomycetidae</taxon>
        <taxon>Agaricales</taxon>
        <taxon>Agaricineae</taxon>
        <taxon>Psathyrellaceae</taxon>
        <taxon>Coprinellus</taxon>
    </lineage>
</organism>
<protein>
    <submittedName>
        <fullName evidence="2">Uncharacterized protein</fullName>
    </submittedName>
</protein>
<comment type="caution">
    <text evidence="2">The sequence shown here is derived from an EMBL/GenBank/DDBJ whole genome shotgun (WGS) entry which is preliminary data.</text>
</comment>
<keyword evidence="3" id="KW-1185">Reference proteome</keyword>
<gene>
    <name evidence="2" type="ORF">FA13DRAFT_1292591</name>
</gene>
<evidence type="ECO:0000313" key="2">
    <source>
        <dbReference type="EMBL" id="TEB24659.1"/>
    </source>
</evidence>
<dbReference type="EMBL" id="QPFP01000064">
    <property type="protein sequence ID" value="TEB24659.1"/>
    <property type="molecule type" value="Genomic_DNA"/>
</dbReference>